<dbReference type="GO" id="GO:0016020">
    <property type="term" value="C:membrane"/>
    <property type="evidence" value="ECO:0007669"/>
    <property type="project" value="TreeGrafter"/>
</dbReference>
<dbReference type="AlphaFoldDB" id="A0A9P4IQU7"/>
<keyword evidence="2" id="KW-0521">NADP</keyword>
<evidence type="ECO:0000256" key="3">
    <source>
        <dbReference type="ARBA" id="ARBA00023002"/>
    </source>
</evidence>
<dbReference type="EMBL" id="ML978121">
    <property type="protein sequence ID" value="KAF2104437.1"/>
    <property type="molecule type" value="Genomic_DNA"/>
</dbReference>
<dbReference type="PANTHER" id="PTHR43490:SF99">
    <property type="entry name" value="SHORT-CHAIN DEHYDROGENASE_REDUCTASE"/>
    <property type="match status" value="1"/>
</dbReference>
<dbReference type="PRINTS" id="PR00081">
    <property type="entry name" value="GDHRDH"/>
</dbReference>
<sequence length="228" mass="24711">MSRVFLITGANRGIGFAILRSLSQQAPEHTYILGVRSLPSGDEARQKVKEECPLAHLEGVELDITSDDSIRRAADVIKHRYGRLDCLVNNAGIGLNPKPDQSDFRAIYNQVFDTNVTSIALTTNLFLPLLSQSNGPRVINVSSARGSVAMQTNAKLPPTASIPYTVSKTALNITTLEMAKLNPEVMFHVVSPGHCKTAFNGYRGKKDPLDGAKNRGDVRMTVGAAFCT</sequence>
<keyword evidence="6" id="KW-1185">Reference proteome</keyword>
<dbReference type="GO" id="GO:0016491">
    <property type="term" value="F:oxidoreductase activity"/>
    <property type="evidence" value="ECO:0007669"/>
    <property type="project" value="UniProtKB-KW"/>
</dbReference>
<evidence type="ECO:0000256" key="2">
    <source>
        <dbReference type="ARBA" id="ARBA00022857"/>
    </source>
</evidence>
<dbReference type="PANTHER" id="PTHR43490">
    <property type="entry name" value="(+)-NEOMENTHOL DEHYDROGENASE"/>
    <property type="match status" value="1"/>
</dbReference>
<evidence type="ECO:0000313" key="5">
    <source>
        <dbReference type="EMBL" id="KAF2104437.1"/>
    </source>
</evidence>
<dbReference type="Proteomes" id="UP000799772">
    <property type="component" value="Unassembled WGS sequence"/>
</dbReference>
<dbReference type="OrthoDB" id="191139at2759"/>
<evidence type="ECO:0000313" key="6">
    <source>
        <dbReference type="Proteomes" id="UP000799772"/>
    </source>
</evidence>
<reference evidence="5" key="1">
    <citation type="journal article" date="2020" name="Stud. Mycol.">
        <title>101 Dothideomycetes genomes: a test case for predicting lifestyles and emergence of pathogens.</title>
        <authorList>
            <person name="Haridas S."/>
            <person name="Albert R."/>
            <person name="Binder M."/>
            <person name="Bloem J."/>
            <person name="Labutti K."/>
            <person name="Salamov A."/>
            <person name="Andreopoulos B."/>
            <person name="Baker S."/>
            <person name="Barry K."/>
            <person name="Bills G."/>
            <person name="Bluhm B."/>
            <person name="Cannon C."/>
            <person name="Castanera R."/>
            <person name="Culley D."/>
            <person name="Daum C."/>
            <person name="Ezra D."/>
            <person name="Gonzalez J."/>
            <person name="Henrissat B."/>
            <person name="Kuo A."/>
            <person name="Liang C."/>
            <person name="Lipzen A."/>
            <person name="Lutzoni F."/>
            <person name="Magnuson J."/>
            <person name="Mondo S."/>
            <person name="Nolan M."/>
            <person name="Ohm R."/>
            <person name="Pangilinan J."/>
            <person name="Park H.-J."/>
            <person name="Ramirez L."/>
            <person name="Alfaro M."/>
            <person name="Sun H."/>
            <person name="Tritt A."/>
            <person name="Yoshinaga Y."/>
            <person name="Zwiers L.-H."/>
            <person name="Turgeon B."/>
            <person name="Goodwin S."/>
            <person name="Spatafora J."/>
            <person name="Crous P."/>
            <person name="Grigoriev I."/>
        </authorList>
    </citation>
    <scope>NUCLEOTIDE SEQUENCE</scope>
    <source>
        <strain evidence="5">CBS 133067</strain>
    </source>
</reference>
<evidence type="ECO:0000256" key="4">
    <source>
        <dbReference type="RuleBase" id="RU000363"/>
    </source>
</evidence>
<accession>A0A9P4IQU7</accession>
<name>A0A9P4IQU7_9PEZI</name>
<dbReference type="SUPFAM" id="SSF51735">
    <property type="entry name" value="NAD(P)-binding Rossmann-fold domains"/>
    <property type="match status" value="1"/>
</dbReference>
<dbReference type="Pfam" id="PF00106">
    <property type="entry name" value="adh_short"/>
    <property type="match status" value="1"/>
</dbReference>
<dbReference type="Gene3D" id="3.40.50.720">
    <property type="entry name" value="NAD(P)-binding Rossmann-like Domain"/>
    <property type="match status" value="1"/>
</dbReference>
<evidence type="ECO:0000256" key="1">
    <source>
        <dbReference type="ARBA" id="ARBA00006484"/>
    </source>
</evidence>
<proteinExistence type="inferred from homology"/>
<keyword evidence="3" id="KW-0560">Oxidoreductase</keyword>
<dbReference type="PRINTS" id="PR00080">
    <property type="entry name" value="SDRFAMILY"/>
</dbReference>
<organism evidence="5 6">
    <name type="scientific">Rhizodiscina lignyota</name>
    <dbReference type="NCBI Taxonomy" id="1504668"/>
    <lineage>
        <taxon>Eukaryota</taxon>
        <taxon>Fungi</taxon>
        <taxon>Dikarya</taxon>
        <taxon>Ascomycota</taxon>
        <taxon>Pezizomycotina</taxon>
        <taxon>Dothideomycetes</taxon>
        <taxon>Pleosporomycetidae</taxon>
        <taxon>Aulographales</taxon>
        <taxon>Rhizodiscinaceae</taxon>
        <taxon>Rhizodiscina</taxon>
    </lineage>
</organism>
<comment type="similarity">
    <text evidence="1 4">Belongs to the short-chain dehydrogenases/reductases (SDR) family.</text>
</comment>
<dbReference type="InterPro" id="IPR036291">
    <property type="entry name" value="NAD(P)-bd_dom_sf"/>
</dbReference>
<protein>
    <submittedName>
        <fullName evidence="5">NAD(P)-binding protein</fullName>
    </submittedName>
</protein>
<dbReference type="InterPro" id="IPR002347">
    <property type="entry name" value="SDR_fam"/>
</dbReference>
<comment type="caution">
    <text evidence="5">The sequence shown here is derived from an EMBL/GenBank/DDBJ whole genome shotgun (WGS) entry which is preliminary data.</text>
</comment>
<gene>
    <name evidence="5" type="ORF">NA57DRAFT_70642</name>
</gene>